<dbReference type="EMBL" id="WJXA01000003">
    <property type="protein sequence ID" value="KAF7149220.1"/>
    <property type="molecule type" value="Genomic_DNA"/>
</dbReference>
<gene>
    <name evidence="8" type="ORF">RHSIM_Rhsim03G0113800</name>
</gene>
<dbReference type="InterPro" id="IPR010658">
    <property type="entry name" value="Nodulin-like"/>
</dbReference>
<keyword evidence="2 6" id="KW-0812">Transmembrane</keyword>
<feature type="transmembrane region" description="Helical" evidence="6">
    <location>
        <begin position="90"/>
        <end position="119"/>
    </location>
</feature>
<protein>
    <recommendedName>
        <fullName evidence="7">Nodulin-like domain-containing protein</fullName>
    </recommendedName>
</protein>
<evidence type="ECO:0000313" key="8">
    <source>
        <dbReference type="EMBL" id="KAF7149220.1"/>
    </source>
</evidence>
<comment type="subcellular location">
    <subcellularLocation>
        <location evidence="1">Membrane</location>
        <topology evidence="1">Multi-pass membrane protein</topology>
    </subcellularLocation>
</comment>
<feature type="compositionally biased region" description="Polar residues" evidence="5">
    <location>
        <begin position="152"/>
        <end position="161"/>
    </location>
</feature>
<keyword evidence="4 6" id="KW-0472">Membrane</keyword>
<dbReference type="Proteomes" id="UP000626092">
    <property type="component" value="Unassembled WGS sequence"/>
</dbReference>
<dbReference type="AlphaFoldDB" id="A0A834LUP1"/>
<accession>A0A834LUP1</accession>
<dbReference type="OrthoDB" id="410267at2759"/>
<feature type="domain" description="Nodulin-like" evidence="7">
    <location>
        <begin position="25"/>
        <end position="107"/>
    </location>
</feature>
<keyword evidence="9" id="KW-1185">Reference proteome</keyword>
<organism evidence="8 9">
    <name type="scientific">Rhododendron simsii</name>
    <name type="common">Sims's rhododendron</name>
    <dbReference type="NCBI Taxonomy" id="118357"/>
    <lineage>
        <taxon>Eukaryota</taxon>
        <taxon>Viridiplantae</taxon>
        <taxon>Streptophyta</taxon>
        <taxon>Embryophyta</taxon>
        <taxon>Tracheophyta</taxon>
        <taxon>Spermatophyta</taxon>
        <taxon>Magnoliopsida</taxon>
        <taxon>eudicotyledons</taxon>
        <taxon>Gunneridae</taxon>
        <taxon>Pentapetalae</taxon>
        <taxon>asterids</taxon>
        <taxon>Ericales</taxon>
        <taxon>Ericaceae</taxon>
        <taxon>Ericoideae</taxon>
        <taxon>Rhodoreae</taxon>
        <taxon>Rhododendron</taxon>
    </lineage>
</organism>
<name>A0A834LUP1_RHOSS</name>
<dbReference type="PANTHER" id="PTHR21576">
    <property type="entry name" value="UNCHARACTERIZED NODULIN-LIKE PROTEIN"/>
    <property type="match status" value="1"/>
</dbReference>
<dbReference type="PANTHER" id="PTHR21576:SF84">
    <property type="entry name" value="FAMILY PROTEIN, PUTATIVE, EXPRESSED-RELATED"/>
    <property type="match status" value="1"/>
</dbReference>
<evidence type="ECO:0000256" key="1">
    <source>
        <dbReference type="ARBA" id="ARBA00004141"/>
    </source>
</evidence>
<proteinExistence type="predicted"/>
<sequence>MAFSGCGGSGCANTNSLALQVLTGRWFMVFASFLIMSAAGATYMFGDYSGEIKSALGYDQTTITLLSFFKDLGANVGVLSGLINEVTPPWVVLSMGAVLNFFGYVIWTFWILGLCFHLFSLKSLDDPLAEWLQEEEHAILDDVDNSEWLDTGDTQNPQNVDLSEHSSSGGRGLSPSGSGGEDDDGPNGWETQDNIVNRTTYHEEDGGIRDSTQQ</sequence>
<evidence type="ECO:0000256" key="2">
    <source>
        <dbReference type="ARBA" id="ARBA00022692"/>
    </source>
</evidence>
<evidence type="ECO:0000256" key="3">
    <source>
        <dbReference type="ARBA" id="ARBA00022989"/>
    </source>
</evidence>
<evidence type="ECO:0000313" key="9">
    <source>
        <dbReference type="Proteomes" id="UP000626092"/>
    </source>
</evidence>
<dbReference type="GO" id="GO:0016020">
    <property type="term" value="C:membrane"/>
    <property type="evidence" value="ECO:0007669"/>
    <property type="project" value="UniProtKB-SubCell"/>
</dbReference>
<feature type="region of interest" description="Disordered" evidence="5">
    <location>
        <begin position="144"/>
        <end position="214"/>
    </location>
</feature>
<evidence type="ECO:0000256" key="6">
    <source>
        <dbReference type="SAM" id="Phobius"/>
    </source>
</evidence>
<keyword evidence="3 6" id="KW-1133">Transmembrane helix</keyword>
<evidence type="ECO:0000256" key="4">
    <source>
        <dbReference type="ARBA" id="ARBA00023136"/>
    </source>
</evidence>
<feature type="compositionally biased region" description="Polar residues" evidence="5">
    <location>
        <begin position="189"/>
        <end position="199"/>
    </location>
</feature>
<comment type="caution">
    <text evidence="8">The sequence shown here is derived from an EMBL/GenBank/DDBJ whole genome shotgun (WGS) entry which is preliminary data.</text>
</comment>
<evidence type="ECO:0000256" key="5">
    <source>
        <dbReference type="SAM" id="MobiDB-lite"/>
    </source>
</evidence>
<dbReference type="Pfam" id="PF06813">
    <property type="entry name" value="Nodulin-like"/>
    <property type="match status" value="1"/>
</dbReference>
<evidence type="ECO:0000259" key="7">
    <source>
        <dbReference type="Pfam" id="PF06813"/>
    </source>
</evidence>
<feature type="transmembrane region" description="Helical" evidence="6">
    <location>
        <begin position="26"/>
        <end position="46"/>
    </location>
</feature>
<reference evidence="8" key="1">
    <citation type="submission" date="2019-11" db="EMBL/GenBank/DDBJ databases">
        <authorList>
            <person name="Liu Y."/>
            <person name="Hou J."/>
            <person name="Li T.-Q."/>
            <person name="Guan C.-H."/>
            <person name="Wu X."/>
            <person name="Wu H.-Z."/>
            <person name="Ling F."/>
            <person name="Zhang R."/>
            <person name="Shi X.-G."/>
            <person name="Ren J.-P."/>
            <person name="Chen E.-F."/>
            <person name="Sun J.-M."/>
        </authorList>
    </citation>
    <scope>NUCLEOTIDE SEQUENCE</scope>
    <source>
        <strain evidence="8">Adult_tree_wgs_1</strain>
        <tissue evidence="8">Leaves</tissue>
    </source>
</reference>